<organism evidence="7">
    <name type="scientific">Clastoptera arizonana</name>
    <name type="common">Arizona spittle bug</name>
    <dbReference type="NCBI Taxonomy" id="38151"/>
    <lineage>
        <taxon>Eukaryota</taxon>
        <taxon>Metazoa</taxon>
        <taxon>Ecdysozoa</taxon>
        <taxon>Arthropoda</taxon>
        <taxon>Hexapoda</taxon>
        <taxon>Insecta</taxon>
        <taxon>Pterygota</taxon>
        <taxon>Neoptera</taxon>
        <taxon>Paraneoptera</taxon>
        <taxon>Hemiptera</taxon>
        <taxon>Auchenorrhyncha</taxon>
        <taxon>Cercopoidea</taxon>
        <taxon>Clastopteridae</taxon>
        <taxon>Clastoptera</taxon>
    </lineage>
</organism>
<name>A0A1B6C8G4_9HEMI</name>
<feature type="non-terminal residue" evidence="7">
    <location>
        <position position="1"/>
    </location>
</feature>
<accession>A0A1B6C8G4</accession>
<dbReference type="GO" id="GO:0005261">
    <property type="term" value="F:monoatomic cation channel activity"/>
    <property type="evidence" value="ECO:0007669"/>
    <property type="project" value="TreeGrafter"/>
</dbReference>
<evidence type="ECO:0000256" key="2">
    <source>
        <dbReference type="ARBA" id="ARBA00022692"/>
    </source>
</evidence>
<keyword evidence="3" id="KW-0677">Repeat</keyword>
<gene>
    <name evidence="7" type="ORF">g.2326</name>
</gene>
<evidence type="ECO:0000256" key="4">
    <source>
        <dbReference type="ARBA" id="ARBA00022989"/>
    </source>
</evidence>
<dbReference type="InterPro" id="IPR002859">
    <property type="entry name" value="PKD/REJ-like"/>
</dbReference>
<proteinExistence type="predicted"/>
<dbReference type="PANTHER" id="PTHR46730:SF1">
    <property type="entry name" value="PLAT DOMAIN-CONTAINING PROTEIN"/>
    <property type="match status" value="1"/>
</dbReference>
<dbReference type="GO" id="GO:0006816">
    <property type="term" value="P:calcium ion transport"/>
    <property type="evidence" value="ECO:0007669"/>
    <property type="project" value="TreeGrafter"/>
</dbReference>
<dbReference type="GO" id="GO:0005886">
    <property type="term" value="C:plasma membrane"/>
    <property type="evidence" value="ECO:0007669"/>
    <property type="project" value="TreeGrafter"/>
</dbReference>
<evidence type="ECO:0000256" key="5">
    <source>
        <dbReference type="ARBA" id="ARBA00023136"/>
    </source>
</evidence>
<keyword evidence="2" id="KW-0812">Transmembrane</keyword>
<evidence type="ECO:0000256" key="3">
    <source>
        <dbReference type="ARBA" id="ARBA00022737"/>
    </source>
</evidence>
<evidence type="ECO:0000313" key="7">
    <source>
        <dbReference type="EMBL" id="JAS09786.1"/>
    </source>
</evidence>
<evidence type="ECO:0000256" key="1">
    <source>
        <dbReference type="ARBA" id="ARBA00004370"/>
    </source>
</evidence>
<sequence length="124" mass="13989">FYGDGKKSSDFVYCFFEIVDLPIIAVITGGDSRTAYALAPLELDASDSEDPNEPKNRQHHLLFKWTCNKDESVCAPHVTKSRIYINNGPFKPNQIYKFELTVACKNLQPTTASQLIIMTETKMP</sequence>
<dbReference type="PANTHER" id="PTHR46730">
    <property type="entry name" value="POLYCYSTIN-1"/>
    <property type="match status" value="1"/>
</dbReference>
<evidence type="ECO:0000259" key="6">
    <source>
        <dbReference type="Pfam" id="PF02010"/>
    </source>
</evidence>
<keyword evidence="5" id="KW-0472">Membrane</keyword>
<reference evidence="7" key="1">
    <citation type="submission" date="2015-12" db="EMBL/GenBank/DDBJ databases">
        <title>De novo transcriptome assembly of four potential Pierce s Disease insect vectors from Arizona vineyards.</title>
        <authorList>
            <person name="Tassone E.E."/>
        </authorList>
    </citation>
    <scope>NUCLEOTIDE SEQUENCE</scope>
</reference>
<dbReference type="Pfam" id="PF02010">
    <property type="entry name" value="REJ"/>
    <property type="match status" value="1"/>
</dbReference>
<feature type="domain" description="PKD/REJ-like" evidence="6">
    <location>
        <begin position="16"/>
        <end position="124"/>
    </location>
</feature>
<dbReference type="AlphaFoldDB" id="A0A1B6C8G4"/>
<protein>
    <recommendedName>
        <fullName evidence="6">PKD/REJ-like domain-containing protein</fullName>
    </recommendedName>
</protein>
<dbReference type="EMBL" id="GEDC01027512">
    <property type="protein sequence ID" value="JAS09786.1"/>
    <property type="molecule type" value="Transcribed_RNA"/>
</dbReference>
<comment type="subcellular location">
    <subcellularLocation>
        <location evidence="1">Membrane</location>
    </subcellularLocation>
</comment>
<feature type="non-terminal residue" evidence="7">
    <location>
        <position position="124"/>
    </location>
</feature>
<keyword evidence="4" id="KW-1133">Transmembrane helix</keyword>